<dbReference type="InterPro" id="IPR050712">
    <property type="entry name" value="NAD(P)H-dep_reductase"/>
</dbReference>
<dbReference type="EMBL" id="LAZR01000198">
    <property type="protein sequence ID" value="KKN82598.1"/>
    <property type="molecule type" value="Genomic_DNA"/>
</dbReference>
<accession>A0A0F9WUP1</accession>
<comment type="caution">
    <text evidence="2">The sequence shown here is derived from an EMBL/GenBank/DDBJ whole genome shotgun (WGS) entry which is preliminary data.</text>
</comment>
<dbReference type="InterPro" id="IPR005025">
    <property type="entry name" value="FMN_Rdtase-like_dom"/>
</dbReference>
<reference evidence="2" key="1">
    <citation type="journal article" date="2015" name="Nature">
        <title>Complex archaea that bridge the gap between prokaryotes and eukaryotes.</title>
        <authorList>
            <person name="Spang A."/>
            <person name="Saw J.H."/>
            <person name="Jorgensen S.L."/>
            <person name="Zaremba-Niedzwiedzka K."/>
            <person name="Martijn J."/>
            <person name="Lind A.E."/>
            <person name="van Eijk R."/>
            <person name="Schleper C."/>
            <person name="Guy L."/>
            <person name="Ettema T.J."/>
        </authorList>
    </citation>
    <scope>NUCLEOTIDE SEQUENCE</scope>
</reference>
<evidence type="ECO:0000259" key="1">
    <source>
        <dbReference type="Pfam" id="PF03358"/>
    </source>
</evidence>
<dbReference type="Pfam" id="PF03358">
    <property type="entry name" value="FMN_red"/>
    <property type="match status" value="1"/>
</dbReference>
<dbReference type="InterPro" id="IPR029039">
    <property type="entry name" value="Flavoprotein-like_sf"/>
</dbReference>
<dbReference type="GO" id="GO:0005829">
    <property type="term" value="C:cytosol"/>
    <property type="evidence" value="ECO:0007669"/>
    <property type="project" value="TreeGrafter"/>
</dbReference>
<feature type="domain" description="NADPH-dependent FMN reductase-like" evidence="1">
    <location>
        <begin position="9"/>
        <end position="152"/>
    </location>
</feature>
<dbReference type="SUPFAM" id="SSF52218">
    <property type="entry name" value="Flavoproteins"/>
    <property type="match status" value="1"/>
</dbReference>
<dbReference type="PANTHER" id="PTHR30543:SF21">
    <property type="entry name" value="NAD(P)H-DEPENDENT FMN REDUCTASE LOT6"/>
    <property type="match status" value="1"/>
</dbReference>
<dbReference type="GO" id="GO:0016491">
    <property type="term" value="F:oxidoreductase activity"/>
    <property type="evidence" value="ECO:0007669"/>
    <property type="project" value="InterPro"/>
</dbReference>
<proteinExistence type="predicted"/>
<dbReference type="PANTHER" id="PTHR30543">
    <property type="entry name" value="CHROMATE REDUCTASE"/>
    <property type="match status" value="1"/>
</dbReference>
<dbReference type="AlphaFoldDB" id="A0A0F9WUP1"/>
<name>A0A0F9WUP1_9ZZZZ</name>
<protein>
    <recommendedName>
        <fullName evidence="1">NADPH-dependent FMN reductase-like domain-containing protein</fullName>
    </recommendedName>
</protein>
<evidence type="ECO:0000313" key="2">
    <source>
        <dbReference type="EMBL" id="KKN82598.1"/>
    </source>
</evidence>
<dbReference type="GO" id="GO:0010181">
    <property type="term" value="F:FMN binding"/>
    <property type="evidence" value="ECO:0007669"/>
    <property type="project" value="TreeGrafter"/>
</dbReference>
<dbReference type="Gene3D" id="3.40.50.360">
    <property type="match status" value="1"/>
</dbReference>
<organism evidence="2">
    <name type="scientific">marine sediment metagenome</name>
    <dbReference type="NCBI Taxonomy" id="412755"/>
    <lineage>
        <taxon>unclassified sequences</taxon>
        <taxon>metagenomes</taxon>
        <taxon>ecological metagenomes</taxon>
    </lineage>
</organism>
<gene>
    <name evidence="2" type="ORF">LCGC14_0307850</name>
</gene>
<sequence>MASTGAPFIVGLGGTTREGSSSEQAVRYALLHAEELGARTRMFSGRELLLPMYSPERPERSNAAIALIEALRNADGIIVGSPAYHGSLSGLIKNALDYIEDMRDDDRIYLDGRTVGCVTCSYGAQAAGTTLMALRSIAHALRGWPTPLGVAINSSLCTFTSDGPQDPTIAEQLRCMARQVVRLAPSIVLPQSLQAAE</sequence>